<dbReference type="EMBL" id="BSNU01000001">
    <property type="protein sequence ID" value="GLQ61545.1"/>
    <property type="molecule type" value="Genomic_DNA"/>
</dbReference>
<dbReference type="Pfam" id="PF22255">
    <property type="entry name" value="Gp44-like_2nd"/>
    <property type="match status" value="1"/>
</dbReference>
<comment type="caution">
    <text evidence="4">The sequence shown here is derived from an EMBL/GenBank/DDBJ whole genome shotgun (WGS) entry which is preliminary data.</text>
</comment>
<evidence type="ECO:0000313" key="4">
    <source>
        <dbReference type="EMBL" id="GLQ61545.1"/>
    </source>
</evidence>
<dbReference type="AlphaFoldDB" id="A0AAV5NBX4"/>
<evidence type="ECO:0000259" key="3">
    <source>
        <dbReference type="Pfam" id="PF22255"/>
    </source>
</evidence>
<reference evidence="5" key="1">
    <citation type="journal article" date="2019" name="Int. J. Syst. Evol. Microbiol.">
        <title>The Global Catalogue of Microorganisms (GCM) 10K type strain sequencing project: providing services to taxonomists for standard genome sequencing and annotation.</title>
        <authorList>
            <consortium name="The Broad Institute Genomics Platform"/>
            <consortium name="The Broad Institute Genome Sequencing Center for Infectious Disease"/>
            <person name="Wu L."/>
            <person name="Ma J."/>
        </authorList>
    </citation>
    <scope>NUCLEOTIDE SEQUENCE [LARGE SCALE GENOMIC DNA]</scope>
    <source>
        <strain evidence="5">NBRC 3267</strain>
    </source>
</reference>
<dbReference type="RefSeq" id="WP_099212576.1">
    <property type="nucleotide sequence ID" value="NZ_BEWM01000003.1"/>
</dbReference>
<feature type="domain" description="Baseplate hub protein gp44/GpP-like C-terminal" evidence="2">
    <location>
        <begin position="279"/>
        <end position="360"/>
    </location>
</feature>
<protein>
    <submittedName>
        <fullName evidence="4">Tail protein</fullName>
    </submittedName>
</protein>
<feature type="domain" description="Baseplate hub protein gp44/GpP-like second" evidence="3">
    <location>
        <begin position="110"/>
        <end position="191"/>
    </location>
</feature>
<keyword evidence="5" id="KW-1185">Reference proteome</keyword>
<proteinExistence type="predicted"/>
<dbReference type="Pfam" id="PF21929">
    <property type="entry name" value="GpP_4th"/>
    <property type="match status" value="1"/>
</dbReference>
<dbReference type="Proteomes" id="UP001156614">
    <property type="component" value="Unassembled WGS sequence"/>
</dbReference>
<evidence type="ECO:0000259" key="2">
    <source>
        <dbReference type="Pfam" id="PF21929"/>
    </source>
</evidence>
<evidence type="ECO:0000313" key="5">
    <source>
        <dbReference type="Proteomes" id="UP001156614"/>
    </source>
</evidence>
<dbReference type="Gene3D" id="3.55.50.10">
    <property type="entry name" value="Baseplate protein-like domains"/>
    <property type="match status" value="1"/>
</dbReference>
<dbReference type="InterPro" id="IPR026276">
    <property type="entry name" value="Baseplate_GpP"/>
</dbReference>
<dbReference type="InterPro" id="IPR053981">
    <property type="entry name" value="Gp44/GpP-like_2nd"/>
</dbReference>
<dbReference type="PIRSF" id="PIRSF004440">
    <property type="entry name" value="GpP"/>
    <property type="match status" value="1"/>
</dbReference>
<name>A0AAV5NBX4_9PROT</name>
<dbReference type="InterPro" id="IPR049354">
    <property type="entry name" value="GpP-like_N"/>
</dbReference>
<evidence type="ECO:0000259" key="1">
    <source>
        <dbReference type="Pfam" id="PF21683"/>
    </source>
</evidence>
<gene>
    <name evidence="4" type="ORF">GCM10007867_03900</name>
</gene>
<feature type="domain" description="Baseplate hub protein gp44-like N-terminal" evidence="1">
    <location>
        <begin position="24"/>
        <end position="102"/>
    </location>
</feature>
<dbReference type="Pfam" id="PF21683">
    <property type="entry name" value="GpP-like_1st"/>
    <property type="match status" value="1"/>
</dbReference>
<sequence length="378" mass="40868">MSILSQIKSILGYEGAAAEKSLIVIGGQIITGWEEEEIRIGLELMPWTADLALTSYQPATGANVTINPGDEAQLYIGSDLLLTGYVLSVVESEGPSSHGLRVQITAKSIDLTDCSAEFSTYQMNSTNALAIARKVSAFAGIQVASINGAGNIDVQQFSAILTETAYEIIERVCRLACVLFYDQPDGSIALSGVGTGRMSSGFVVGENVEDWTRVRSNLGRYSTVTAILASTVMLFTEPTESNYVTEMEAISSGAKAQDAAINRTRPLLIPVELGDTDQKVAQQRVQWEVNRRYGRANTVMLTCDSWRDKEGNLWLPNKIASFTDPAGVSTDYLIGEIVFRRSRSGTRADVTLAPPSAYQPQPVLNPLLNNELNVALKG</sequence>
<organism evidence="4 5">
    <name type="scientific">Gluconobacter cerinus</name>
    <dbReference type="NCBI Taxonomy" id="38307"/>
    <lineage>
        <taxon>Bacteria</taxon>
        <taxon>Pseudomonadati</taxon>
        <taxon>Pseudomonadota</taxon>
        <taxon>Alphaproteobacteria</taxon>
        <taxon>Acetobacterales</taxon>
        <taxon>Acetobacteraceae</taxon>
        <taxon>Gluconobacter</taxon>
    </lineage>
</organism>
<accession>A0AAV5NBX4</accession>
<dbReference type="Gene3D" id="2.30.300.10">
    <property type="entry name" value="Baseplate protein-like domain - beta roll fold"/>
    <property type="match status" value="1"/>
</dbReference>
<dbReference type="Gene3D" id="3.30.1920.10">
    <property type="entry name" value="Baseplate protein-like domains - 2 layer sandwich fold"/>
    <property type="match status" value="1"/>
</dbReference>
<dbReference type="InterPro" id="IPR023399">
    <property type="entry name" value="Baseplate-like_2-layer_sand"/>
</dbReference>
<dbReference type="SUPFAM" id="SSF69279">
    <property type="entry name" value="Phage tail proteins"/>
    <property type="match status" value="2"/>
</dbReference>
<dbReference type="InterPro" id="IPR053982">
    <property type="entry name" value="Gp44/GpP-like_C"/>
</dbReference>